<feature type="compositionally biased region" description="Low complexity" evidence="1">
    <location>
        <begin position="509"/>
        <end position="532"/>
    </location>
</feature>
<sequence length="532" mass="58753">MASVVEPSINPLTSNVPIVDKYELTLTQAIQNVVAEIHKENPNLAQYNDVFYNLMQSRIDPSLETIWVFSALSFRSREITSNGLSDRVLIIKELFQLISGCAGPCGPSKSTALLAPVAFQVYKLVAELLGTDLGAKRLKKLTKEVKSLIGSILGYASVRSGKDLNEESDSHLLAPFVHLVSVWLSKGGRLESFLPLVSNEIFRDVSDGKCSVNYLARVVITEMLLLKLCLDLRTSNRGVELEKDLRRWVVGSVTAFQNFYLHDTLVNMLLEKILPVAPLLSSEDEIFLRKILYDAAILAEYSFLSPQRTMYLPATHVKSLALKRLIITHEAIEFSRKIGDQKKALLYTMSFSASQLSSQVIKMVTNQIGTEAAASKLNRSSPKALINSLLVLEGQGLRMFDDSISKYRAKLALGDYTTDYDQPSYKPEAKSADPDLLFYIDNEGEGKGNDNDAQKNESTSVAFVAAAKTMRLPKNGGRKRKGGQAGKKKRTKIFKHDLSDNSDSDRESYSSISNDGSSSGSEVENPSSDENA</sequence>
<evidence type="ECO:0000256" key="1">
    <source>
        <dbReference type="SAM" id="MobiDB-lite"/>
    </source>
</evidence>
<dbReference type="PANTHER" id="PTHR35505:SF5">
    <property type="entry name" value="SUBSTRATE CARRIER FAMILY PROTEIN"/>
    <property type="match status" value="1"/>
</dbReference>
<protein>
    <submittedName>
        <fullName evidence="2">Uncharacterized protein</fullName>
    </submittedName>
</protein>
<dbReference type="AlphaFoldDB" id="A0A2P2J2F5"/>
<proteinExistence type="predicted"/>
<evidence type="ECO:0000313" key="2">
    <source>
        <dbReference type="EMBL" id="MBW87655.1"/>
    </source>
</evidence>
<accession>A0A2P2J2F5</accession>
<reference evidence="2" key="1">
    <citation type="submission" date="2018-02" db="EMBL/GenBank/DDBJ databases">
        <title>Rhizophora mucronata_Transcriptome.</title>
        <authorList>
            <person name="Meera S.P."/>
            <person name="Sreeshan A."/>
            <person name="Augustine A."/>
        </authorList>
    </citation>
    <scope>NUCLEOTIDE SEQUENCE</scope>
    <source>
        <tissue evidence="2">Leaf</tissue>
    </source>
</reference>
<feature type="region of interest" description="Disordered" evidence="1">
    <location>
        <begin position="467"/>
        <end position="532"/>
    </location>
</feature>
<feature type="compositionally biased region" description="Basic residues" evidence="1">
    <location>
        <begin position="476"/>
        <end position="493"/>
    </location>
</feature>
<dbReference type="PANTHER" id="PTHR35505">
    <property type="entry name" value="OS01G0600300 PROTEIN"/>
    <property type="match status" value="1"/>
</dbReference>
<name>A0A2P2J2F5_RHIMU</name>
<feature type="compositionally biased region" description="Basic and acidic residues" evidence="1">
    <location>
        <begin position="494"/>
        <end position="508"/>
    </location>
</feature>
<dbReference type="EMBL" id="GGEC01007172">
    <property type="protein sequence ID" value="MBW87655.1"/>
    <property type="molecule type" value="Transcribed_RNA"/>
</dbReference>
<organism evidence="2">
    <name type="scientific">Rhizophora mucronata</name>
    <name type="common">Asiatic mangrove</name>
    <dbReference type="NCBI Taxonomy" id="61149"/>
    <lineage>
        <taxon>Eukaryota</taxon>
        <taxon>Viridiplantae</taxon>
        <taxon>Streptophyta</taxon>
        <taxon>Embryophyta</taxon>
        <taxon>Tracheophyta</taxon>
        <taxon>Spermatophyta</taxon>
        <taxon>Magnoliopsida</taxon>
        <taxon>eudicotyledons</taxon>
        <taxon>Gunneridae</taxon>
        <taxon>Pentapetalae</taxon>
        <taxon>rosids</taxon>
        <taxon>fabids</taxon>
        <taxon>Malpighiales</taxon>
        <taxon>Rhizophoraceae</taxon>
        <taxon>Rhizophora</taxon>
    </lineage>
</organism>